<dbReference type="InterPro" id="IPR013083">
    <property type="entry name" value="Znf_RING/FYVE/PHD"/>
</dbReference>
<reference evidence="9" key="1">
    <citation type="submission" date="2025-08" db="UniProtKB">
        <authorList>
            <consortium name="RefSeq"/>
        </authorList>
    </citation>
    <scope>IDENTIFICATION</scope>
    <source>
        <tissue evidence="9">Leaf</tissue>
    </source>
</reference>
<keyword evidence="8" id="KW-1185">Reference proteome</keyword>
<evidence type="ECO:0000256" key="4">
    <source>
        <dbReference type="ARBA" id="ARBA00022771"/>
    </source>
</evidence>
<dbReference type="OrthoDB" id="1149625at2759"/>
<protein>
    <recommendedName>
        <fullName evidence="2">RING-type E3 ubiquitin transferase</fullName>
        <ecNumber evidence="2">2.3.2.27</ecNumber>
    </recommendedName>
</protein>
<evidence type="ECO:0000256" key="6">
    <source>
        <dbReference type="PROSITE-ProRule" id="PRU00175"/>
    </source>
</evidence>
<dbReference type="GO" id="GO:0005737">
    <property type="term" value="C:cytoplasm"/>
    <property type="evidence" value="ECO:0007669"/>
    <property type="project" value="TreeGrafter"/>
</dbReference>
<dbReference type="PANTHER" id="PTHR15710:SF194">
    <property type="entry name" value="RING_U-BOX SUPERFAMILY PROTEIN"/>
    <property type="match status" value="1"/>
</dbReference>
<proteinExistence type="predicted"/>
<dbReference type="Pfam" id="PF13639">
    <property type="entry name" value="zf-RING_2"/>
    <property type="match status" value="1"/>
</dbReference>
<evidence type="ECO:0000259" key="7">
    <source>
        <dbReference type="PROSITE" id="PS50089"/>
    </source>
</evidence>
<dbReference type="PANTHER" id="PTHR15710">
    <property type="entry name" value="E3 UBIQUITIN-PROTEIN LIGASE PRAJA"/>
    <property type="match status" value="1"/>
</dbReference>
<name>A0A6J1BJG7_9ROSI</name>
<keyword evidence="5" id="KW-0862">Zinc</keyword>
<organism evidence="8 9">
    <name type="scientific">Herrania umbratica</name>
    <dbReference type="NCBI Taxonomy" id="108875"/>
    <lineage>
        <taxon>Eukaryota</taxon>
        <taxon>Viridiplantae</taxon>
        <taxon>Streptophyta</taxon>
        <taxon>Embryophyta</taxon>
        <taxon>Tracheophyta</taxon>
        <taxon>Spermatophyta</taxon>
        <taxon>Magnoliopsida</taxon>
        <taxon>eudicotyledons</taxon>
        <taxon>Gunneridae</taxon>
        <taxon>Pentapetalae</taxon>
        <taxon>rosids</taxon>
        <taxon>malvids</taxon>
        <taxon>Malvales</taxon>
        <taxon>Malvaceae</taxon>
        <taxon>Byttnerioideae</taxon>
        <taxon>Herrania</taxon>
    </lineage>
</organism>
<accession>A0A6J1BJG7</accession>
<evidence type="ECO:0000256" key="2">
    <source>
        <dbReference type="ARBA" id="ARBA00012483"/>
    </source>
</evidence>
<dbReference type="SMART" id="SM00184">
    <property type="entry name" value="RING"/>
    <property type="match status" value="1"/>
</dbReference>
<keyword evidence="3" id="KW-0479">Metal-binding</keyword>
<dbReference type="GeneID" id="110427259"/>
<evidence type="ECO:0000313" key="8">
    <source>
        <dbReference type="Proteomes" id="UP000504621"/>
    </source>
</evidence>
<comment type="catalytic activity">
    <reaction evidence="1">
        <text>S-ubiquitinyl-[E2 ubiquitin-conjugating enzyme]-L-cysteine + [acceptor protein]-L-lysine = [E2 ubiquitin-conjugating enzyme]-L-cysteine + N(6)-ubiquitinyl-[acceptor protein]-L-lysine.</text>
        <dbReference type="EC" id="2.3.2.27"/>
    </reaction>
</comment>
<dbReference type="SUPFAM" id="SSF57850">
    <property type="entry name" value="RING/U-box"/>
    <property type="match status" value="1"/>
</dbReference>
<evidence type="ECO:0000256" key="3">
    <source>
        <dbReference type="ARBA" id="ARBA00022723"/>
    </source>
</evidence>
<evidence type="ECO:0000256" key="1">
    <source>
        <dbReference type="ARBA" id="ARBA00000900"/>
    </source>
</evidence>
<dbReference type="InterPro" id="IPR001841">
    <property type="entry name" value="Znf_RING"/>
</dbReference>
<dbReference type="GO" id="GO:0061630">
    <property type="term" value="F:ubiquitin protein ligase activity"/>
    <property type="evidence" value="ECO:0007669"/>
    <property type="project" value="UniProtKB-EC"/>
</dbReference>
<feature type="domain" description="RING-type" evidence="7">
    <location>
        <begin position="175"/>
        <end position="216"/>
    </location>
</feature>
<keyword evidence="4 6" id="KW-0863">Zinc-finger</keyword>
<evidence type="ECO:0000313" key="9">
    <source>
        <dbReference type="RefSeq" id="XP_021298414.1"/>
    </source>
</evidence>
<dbReference type="AlphaFoldDB" id="A0A6J1BJG7"/>
<dbReference type="GO" id="GO:0016567">
    <property type="term" value="P:protein ubiquitination"/>
    <property type="evidence" value="ECO:0007669"/>
    <property type="project" value="TreeGrafter"/>
</dbReference>
<dbReference type="Gene3D" id="3.30.40.10">
    <property type="entry name" value="Zinc/RING finger domain, C3HC4 (zinc finger)"/>
    <property type="match status" value="1"/>
</dbReference>
<gene>
    <name evidence="9" type="primary">LOC110427259</name>
</gene>
<dbReference type="EC" id="2.3.2.27" evidence="2"/>
<dbReference type="Proteomes" id="UP000504621">
    <property type="component" value="Unplaced"/>
</dbReference>
<evidence type="ECO:0000256" key="5">
    <source>
        <dbReference type="ARBA" id="ARBA00022833"/>
    </source>
</evidence>
<dbReference type="PROSITE" id="PS50089">
    <property type="entry name" value="ZF_RING_2"/>
    <property type="match status" value="1"/>
</dbReference>
<dbReference type="RefSeq" id="XP_021298414.1">
    <property type="nucleotide sequence ID" value="XM_021442739.1"/>
</dbReference>
<sequence>MSDDFETCCHVWDVDWEAPEDESFPCATFSINIQARFTSAFDDDDDDEEEDHEPCFTEPESVVFEKTEEVRVDRLMNENDSVSTVRDMLVSMDVPVHDFMVDKILACAHRMATAQRYRTRKVLRMRVEIEAVVGELPVYDDDDDEEEDESEESETAALMVEKLRKVVVDRPNSCCTICLEDFLVDSEATSMPCSHVFHHRCILPWLCKKTLCPSCRSELSS</sequence>
<dbReference type="GO" id="GO:0008270">
    <property type="term" value="F:zinc ion binding"/>
    <property type="evidence" value="ECO:0007669"/>
    <property type="project" value="UniProtKB-KW"/>
</dbReference>